<feature type="compositionally biased region" description="Polar residues" evidence="1">
    <location>
        <begin position="110"/>
        <end position="137"/>
    </location>
</feature>
<keyword evidence="2" id="KW-1133">Transmembrane helix</keyword>
<keyword evidence="2" id="KW-0472">Membrane</keyword>
<gene>
    <name evidence="4" type="ORF">BEI59_05880</name>
</gene>
<feature type="signal peptide" evidence="3">
    <location>
        <begin position="1"/>
        <end position="27"/>
    </location>
</feature>
<organism evidence="4 5">
    <name type="scientific">Eisenbergiella tayi</name>
    <dbReference type="NCBI Taxonomy" id="1432052"/>
    <lineage>
        <taxon>Bacteria</taxon>
        <taxon>Bacillati</taxon>
        <taxon>Bacillota</taxon>
        <taxon>Clostridia</taxon>
        <taxon>Lachnospirales</taxon>
        <taxon>Lachnospiraceae</taxon>
        <taxon>Eisenbergiella</taxon>
    </lineage>
</organism>
<protein>
    <recommendedName>
        <fullName evidence="6">DUF4366 domain-containing protein</fullName>
    </recommendedName>
</protein>
<proteinExistence type="predicted"/>
<sequence length="197" mass="20988">MKKMKTGIGVMLALLCCILMCTGVVYATGDDTDGTELQVAQPVILEVQLGPQWVGVEFQLKTDAGLYPGTIAVGQDGILRTELGNSGSYVLSCLTLNAAVPAPGDIPSPDVTQQEQEPLTTDSAENADAASQNVQEQDSGRPTVGGIPVMHIILFGGGLLLAAGALVAMRFIRNRRPSERSPYDPDDEDDDEDEYEY</sequence>
<name>A0A1E3UM68_9FIRM</name>
<dbReference type="Proteomes" id="UP000094271">
    <property type="component" value="Unassembled WGS sequence"/>
</dbReference>
<evidence type="ECO:0000313" key="4">
    <source>
        <dbReference type="EMBL" id="ODR54083.1"/>
    </source>
</evidence>
<evidence type="ECO:0000256" key="2">
    <source>
        <dbReference type="SAM" id="Phobius"/>
    </source>
</evidence>
<evidence type="ECO:0000313" key="5">
    <source>
        <dbReference type="Proteomes" id="UP000094271"/>
    </source>
</evidence>
<feature type="region of interest" description="Disordered" evidence="1">
    <location>
        <begin position="104"/>
        <end position="142"/>
    </location>
</feature>
<feature type="transmembrane region" description="Helical" evidence="2">
    <location>
        <begin position="149"/>
        <end position="172"/>
    </location>
</feature>
<evidence type="ECO:0008006" key="6">
    <source>
        <dbReference type="Google" id="ProtNLM"/>
    </source>
</evidence>
<dbReference type="OrthoDB" id="1975783at2"/>
<feature type="compositionally biased region" description="Acidic residues" evidence="1">
    <location>
        <begin position="184"/>
        <end position="197"/>
    </location>
</feature>
<dbReference type="AlphaFoldDB" id="A0A1E3UM68"/>
<keyword evidence="2" id="KW-0812">Transmembrane</keyword>
<evidence type="ECO:0000256" key="3">
    <source>
        <dbReference type="SAM" id="SignalP"/>
    </source>
</evidence>
<dbReference type="RefSeq" id="WP_069431246.1">
    <property type="nucleotide sequence ID" value="NZ_MEHA01000003.1"/>
</dbReference>
<accession>A0A1E3UM68</accession>
<evidence type="ECO:0000256" key="1">
    <source>
        <dbReference type="SAM" id="MobiDB-lite"/>
    </source>
</evidence>
<reference evidence="4 5" key="1">
    <citation type="submission" date="2016-08" db="EMBL/GenBank/DDBJ databases">
        <authorList>
            <person name="Seilhamer J.J."/>
        </authorList>
    </citation>
    <scope>NUCLEOTIDE SEQUENCE [LARGE SCALE GENOMIC DNA]</scope>
    <source>
        <strain evidence="4 5">NML150140-1</strain>
    </source>
</reference>
<comment type="caution">
    <text evidence="4">The sequence shown here is derived from an EMBL/GenBank/DDBJ whole genome shotgun (WGS) entry which is preliminary data.</text>
</comment>
<dbReference type="EMBL" id="MEHA01000003">
    <property type="protein sequence ID" value="ODR54083.1"/>
    <property type="molecule type" value="Genomic_DNA"/>
</dbReference>
<keyword evidence="3" id="KW-0732">Signal</keyword>
<feature type="chain" id="PRO_5009137496" description="DUF4366 domain-containing protein" evidence="3">
    <location>
        <begin position="28"/>
        <end position="197"/>
    </location>
</feature>
<feature type="region of interest" description="Disordered" evidence="1">
    <location>
        <begin position="177"/>
        <end position="197"/>
    </location>
</feature>